<keyword evidence="4 8" id="KW-1133">Transmembrane helix</keyword>
<feature type="transmembrane region" description="Helical" evidence="8">
    <location>
        <begin position="155"/>
        <end position="180"/>
    </location>
</feature>
<dbReference type="GO" id="GO:1902600">
    <property type="term" value="P:proton transmembrane transport"/>
    <property type="evidence" value="ECO:0007669"/>
    <property type="project" value="InterPro"/>
</dbReference>
<feature type="transmembrane region" description="Helical" evidence="8">
    <location>
        <begin position="26"/>
        <end position="43"/>
    </location>
</feature>
<organism evidence="10 11">
    <name type="scientific">Imshaugia aleurites</name>
    <dbReference type="NCBI Taxonomy" id="172621"/>
    <lineage>
        <taxon>Eukaryota</taxon>
        <taxon>Fungi</taxon>
        <taxon>Dikarya</taxon>
        <taxon>Ascomycota</taxon>
        <taxon>Pezizomycotina</taxon>
        <taxon>Lecanoromycetes</taxon>
        <taxon>OSLEUM clade</taxon>
        <taxon>Lecanoromycetidae</taxon>
        <taxon>Lecanorales</taxon>
        <taxon>Lecanorineae</taxon>
        <taxon>Parmeliaceae</taxon>
        <taxon>Imshaugia</taxon>
    </lineage>
</organism>
<feature type="transmembrane region" description="Helical" evidence="8">
    <location>
        <begin position="222"/>
        <end position="242"/>
    </location>
</feature>
<feature type="transmembrane region" description="Helical" evidence="8">
    <location>
        <begin position="118"/>
        <end position="143"/>
    </location>
</feature>
<dbReference type="InterPro" id="IPR006153">
    <property type="entry name" value="Cation/H_exchanger_TM"/>
</dbReference>
<keyword evidence="5" id="KW-0406">Ion transport</keyword>
<dbReference type="PANTHER" id="PTHR32468">
    <property type="entry name" value="CATION/H + ANTIPORTER"/>
    <property type="match status" value="1"/>
</dbReference>
<feature type="transmembrane region" description="Helical" evidence="8">
    <location>
        <begin position="375"/>
        <end position="396"/>
    </location>
</feature>
<dbReference type="Gene3D" id="1.20.1530.20">
    <property type="match status" value="1"/>
</dbReference>
<keyword evidence="11" id="KW-1185">Reference proteome</keyword>
<comment type="subcellular location">
    <subcellularLocation>
        <location evidence="1">Membrane</location>
        <topology evidence="1">Multi-pass membrane protein</topology>
    </subcellularLocation>
</comment>
<evidence type="ECO:0000256" key="4">
    <source>
        <dbReference type="ARBA" id="ARBA00022989"/>
    </source>
</evidence>
<evidence type="ECO:0000256" key="7">
    <source>
        <dbReference type="SAM" id="MobiDB-lite"/>
    </source>
</evidence>
<proteinExistence type="predicted"/>
<accession>A0A8H3FCR0</accession>
<protein>
    <submittedName>
        <fullName evidence="10">K(+)/H(+) antiporter</fullName>
    </submittedName>
</protein>
<reference evidence="10" key="1">
    <citation type="submission" date="2021-03" db="EMBL/GenBank/DDBJ databases">
        <authorList>
            <person name="Tagirdzhanova G."/>
        </authorList>
    </citation>
    <scope>NUCLEOTIDE SEQUENCE</scope>
</reference>
<dbReference type="PANTHER" id="PTHR32468:SF0">
    <property type="entry name" value="K(+)_H(+) ANTIPORTER 1"/>
    <property type="match status" value="1"/>
</dbReference>
<keyword evidence="6 8" id="KW-0472">Membrane</keyword>
<feature type="transmembrane region" description="Helical" evidence="8">
    <location>
        <begin position="342"/>
        <end position="363"/>
    </location>
</feature>
<feature type="transmembrane region" description="Helical" evidence="8">
    <location>
        <begin position="55"/>
        <end position="73"/>
    </location>
</feature>
<feature type="domain" description="Cation/H+ exchanger transmembrane" evidence="9">
    <location>
        <begin position="36"/>
        <end position="422"/>
    </location>
</feature>
<evidence type="ECO:0000256" key="5">
    <source>
        <dbReference type="ARBA" id="ARBA00023065"/>
    </source>
</evidence>
<feature type="transmembrane region" description="Helical" evidence="8">
    <location>
        <begin position="263"/>
        <end position="282"/>
    </location>
</feature>
<keyword evidence="3 8" id="KW-0812">Transmembrane</keyword>
<comment type="caution">
    <text evidence="10">The sequence shown here is derived from an EMBL/GenBank/DDBJ whole genome shotgun (WGS) entry which is preliminary data.</text>
</comment>
<evidence type="ECO:0000256" key="2">
    <source>
        <dbReference type="ARBA" id="ARBA00022448"/>
    </source>
</evidence>
<dbReference type="InterPro" id="IPR038770">
    <property type="entry name" value="Na+/solute_symporter_sf"/>
</dbReference>
<feature type="transmembrane region" description="Helical" evidence="8">
    <location>
        <begin position="408"/>
        <end position="432"/>
    </location>
</feature>
<keyword evidence="2" id="KW-0813">Transport</keyword>
<dbReference type="GO" id="GO:0016020">
    <property type="term" value="C:membrane"/>
    <property type="evidence" value="ECO:0007669"/>
    <property type="project" value="UniProtKB-SubCell"/>
</dbReference>
<dbReference type="AlphaFoldDB" id="A0A8H3FCR0"/>
<dbReference type="OrthoDB" id="2687058at2759"/>
<evidence type="ECO:0000313" key="10">
    <source>
        <dbReference type="EMBL" id="CAF9922129.1"/>
    </source>
</evidence>
<dbReference type="InterPro" id="IPR050794">
    <property type="entry name" value="CPA2_transporter"/>
</dbReference>
<evidence type="ECO:0000256" key="8">
    <source>
        <dbReference type="SAM" id="Phobius"/>
    </source>
</evidence>
<feature type="compositionally biased region" description="Polar residues" evidence="7">
    <location>
        <begin position="519"/>
        <end position="528"/>
    </location>
</feature>
<feature type="transmembrane region" description="Helical" evidence="8">
    <location>
        <begin position="79"/>
        <end position="106"/>
    </location>
</feature>
<sequence>MAVRAPGQGGVLQGSNPSTYNPSNPIYVFIIQAGIILIFTRLLHFPLSKIKQPRVIAEVIGGILLGPSVLGRAPGFTNAIFPTASMATLNTAANVGLILFLFLVGLEVDLRLLVKNWRIALSVGAAGMALPFGLGCAIAYGIYYQFRDDKGLVPISLGTYVLFIGVAMAITAFPVLCRILTELKLLQTQVGIVVLSAGVANDVVGWILLALCVALVNAGSGITALYVLLTCVAYVLFLIYAVRPAFVWLLRRTGSLRDGPTQSVVALTVLMVFASAFFTGIIGVHPIFGAFLMGLVCPHEGGFAIRLTEKLEDLVAVFFLPLYFALSGLSTNLGLLNDGITWAYVVGVIAVAFIAKIVGGTLAARANKLLWRESFTIGVLMSCKGLIELIVLNIGLQAKILSQRTFTIFVVMALVTTFATTPLTLALFPPWYQAKLAAWKRGDIEWDQIRIDSEDSTDGADDSAASKQQWMEYRKILVCLRLESLPSIFTFVALLGGEKSDTAVAKVHPSQDGKRAGTETGTRPSATQQPLEVHGLRMLELTERLSSVMKGSEADDVSRRDPVVNAFHTFGQLNNVAVSVEVQFAPEAQYAAMLGERASDYTSDMVLLPWSESGSLSEIATATFGEGTQGIFSNTSYNSFVYDFFQSVSCAAAVFINNGFGAIPPREKPRSMSIVSRSSQLHATAPLRDLSHHIFFPYVGSVDDQAALRFVLKLAKNPNVTATIVHVKGPSIETTVAGTPKSNGTIATSVVSESDSGTFFRMMADSLPRDMQSRVVFDTVDTTNATHDSVERAKAEVGLSPQNAGDLVVLGRSQGETSQNSLDASKGEMDQSLGWMAKAMINSNVQASLLVIQAGGKVS</sequence>
<gene>
    <name evidence="10" type="primary">KHA1</name>
    <name evidence="10" type="ORF">IMSHALPRED_005357</name>
</gene>
<evidence type="ECO:0000256" key="1">
    <source>
        <dbReference type="ARBA" id="ARBA00004141"/>
    </source>
</evidence>
<dbReference type="GO" id="GO:0015297">
    <property type="term" value="F:antiporter activity"/>
    <property type="evidence" value="ECO:0007669"/>
    <property type="project" value="InterPro"/>
</dbReference>
<evidence type="ECO:0000256" key="3">
    <source>
        <dbReference type="ARBA" id="ARBA00022692"/>
    </source>
</evidence>
<name>A0A8H3FCR0_9LECA</name>
<evidence type="ECO:0000313" key="11">
    <source>
        <dbReference type="Proteomes" id="UP000664534"/>
    </source>
</evidence>
<dbReference type="EMBL" id="CAJPDT010000029">
    <property type="protein sequence ID" value="CAF9922129.1"/>
    <property type="molecule type" value="Genomic_DNA"/>
</dbReference>
<evidence type="ECO:0000259" key="9">
    <source>
        <dbReference type="Pfam" id="PF00999"/>
    </source>
</evidence>
<feature type="region of interest" description="Disordered" evidence="7">
    <location>
        <begin position="505"/>
        <end position="528"/>
    </location>
</feature>
<feature type="transmembrane region" description="Helical" evidence="8">
    <location>
        <begin position="192"/>
        <end position="216"/>
    </location>
</feature>
<feature type="transmembrane region" description="Helical" evidence="8">
    <location>
        <begin position="314"/>
        <end position="336"/>
    </location>
</feature>
<evidence type="ECO:0000256" key="6">
    <source>
        <dbReference type="ARBA" id="ARBA00023136"/>
    </source>
</evidence>
<dbReference type="Proteomes" id="UP000664534">
    <property type="component" value="Unassembled WGS sequence"/>
</dbReference>
<dbReference type="Pfam" id="PF00999">
    <property type="entry name" value="Na_H_Exchanger"/>
    <property type="match status" value="1"/>
</dbReference>